<dbReference type="AlphaFoldDB" id="A0A935K575"/>
<feature type="domain" description="GmrSD restriction endonucleases N-terminal" evidence="1">
    <location>
        <begin position="17"/>
        <end position="264"/>
    </location>
</feature>
<dbReference type="InterPro" id="IPR004919">
    <property type="entry name" value="GmrSD_N"/>
</dbReference>
<gene>
    <name evidence="2" type="ORF">IPJ38_18840</name>
</gene>
<comment type="caution">
    <text evidence="2">The sequence shown here is derived from an EMBL/GenBank/DDBJ whole genome shotgun (WGS) entry which is preliminary data.</text>
</comment>
<protein>
    <submittedName>
        <fullName evidence="2">DUF262 domain-containing protein</fullName>
    </submittedName>
</protein>
<evidence type="ECO:0000313" key="2">
    <source>
        <dbReference type="EMBL" id="MBK7416849.1"/>
    </source>
</evidence>
<dbReference type="Proteomes" id="UP000739411">
    <property type="component" value="Unassembled WGS sequence"/>
</dbReference>
<evidence type="ECO:0000259" key="1">
    <source>
        <dbReference type="Pfam" id="PF03235"/>
    </source>
</evidence>
<organism evidence="2 3">
    <name type="scientific">Candidatus Dechloromonas phosphorivorans</name>
    <dbReference type="NCBI Taxonomy" id="2899244"/>
    <lineage>
        <taxon>Bacteria</taxon>
        <taxon>Pseudomonadati</taxon>
        <taxon>Pseudomonadota</taxon>
        <taxon>Betaproteobacteria</taxon>
        <taxon>Rhodocyclales</taxon>
        <taxon>Azonexaceae</taxon>
        <taxon>Dechloromonas</taxon>
    </lineage>
</organism>
<dbReference type="PANTHER" id="PTHR37292:SF2">
    <property type="entry name" value="DUF262 DOMAIN-CONTAINING PROTEIN"/>
    <property type="match status" value="1"/>
</dbReference>
<dbReference type="EMBL" id="JADJMS010000046">
    <property type="protein sequence ID" value="MBK7416849.1"/>
    <property type="molecule type" value="Genomic_DNA"/>
</dbReference>
<dbReference type="Pfam" id="PF03235">
    <property type="entry name" value="GmrSD_N"/>
    <property type="match status" value="1"/>
</dbReference>
<proteinExistence type="predicted"/>
<dbReference type="PANTHER" id="PTHR37292">
    <property type="entry name" value="VNG6097C"/>
    <property type="match status" value="1"/>
</dbReference>
<reference evidence="2 3" key="1">
    <citation type="submission" date="2020-10" db="EMBL/GenBank/DDBJ databases">
        <title>Connecting structure to function with the recovery of over 1000 high-quality activated sludge metagenome-assembled genomes encoding full-length rRNA genes using long-read sequencing.</title>
        <authorList>
            <person name="Singleton C.M."/>
            <person name="Petriglieri F."/>
            <person name="Kristensen J.M."/>
            <person name="Kirkegaard R.H."/>
            <person name="Michaelsen T.Y."/>
            <person name="Andersen M.H."/>
            <person name="Karst S.M."/>
            <person name="Dueholm M.S."/>
            <person name="Nielsen P.H."/>
            <person name="Albertsen M."/>
        </authorList>
    </citation>
    <scope>NUCLEOTIDE SEQUENCE [LARGE SCALE GENOMIC DNA]</scope>
    <source>
        <strain evidence="2">EsbW_18-Q3-R4-48_BATAC.463</strain>
    </source>
</reference>
<name>A0A935K575_9RHOO</name>
<sequence length="621" mass="69775">MSIMQQSSKAQDRTLGVWFQNIQQGMIKLPRFQRFEAWDRGRIASFLNTIINNLPVGVTLALEVAGIEKFESRYIVTSDPESPGTVTQHLLDGQQRLTAFWRSIHNNYEWETFFVYLPQFDRGESKSGSEVEIRCIPRWKNKNQLRMPRWADEPAKCLERGMVPVSLLRPGDISKKIDSWLDEATKPLKPLPTDDNAFAKLEAFNETKKHINEEITTLRERVTHFNLPYLSLPANTSKDVALQVFINMNTNSKPLSLYDIIVAEVESVAEQSLHALEASLTDKCPNAGRYGNVAGLILSTSALLQEKLPNARGMIEMDKKQLLANWPKLERGLERMASFLEGQRVFDEMRLPTNAVLAVIAASYELIPENGDFLAKAEKLLRRYLWSAFFSDRYENAAPTRAFADFKAIKALLKKPGFADDEIGTVPALNRAESPLADVDSLMAAGWPKAAGIEARAILAVTTYLGAIDFADHITATYDSIQKREYHHIFPDALLSEAEIPSYLAWNCALITWKTNRMIGRKDPLEYLQERIELADEGVVRERVKSHLISFDLLSKAHYASLGGASLKQRLADDFSEFLRDRAKLVVAAMDSLTAGNSPSLDALWSAHLADAATDKVEAEV</sequence>
<accession>A0A935K575</accession>
<evidence type="ECO:0000313" key="3">
    <source>
        <dbReference type="Proteomes" id="UP000739411"/>
    </source>
</evidence>